<evidence type="ECO:0000256" key="1">
    <source>
        <dbReference type="SAM" id="MobiDB-lite"/>
    </source>
</evidence>
<organism evidence="2 3">
    <name type="scientific">Ameca splendens</name>
    <dbReference type="NCBI Taxonomy" id="208324"/>
    <lineage>
        <taxon>Eukaryota</taxon>
        <taxon>Metazoa</taxon>
        <taxon>Chordata</taxon>
        <taxon>Craniata</taxon>
        <taxon>Vertebrata</taxon>
        <taxon>Euteleostomi</taxon>
        <taxon>Actinopterygii</taxon>
        <taxon>Neopterygii</taxon>
        <taxon>Teleostei</taxon>
        <taxon>Neoteleostei</taxon>
        <taxon>Acanthomorphata</taxon>
        <taxon>Ovalentaria</taxon>
        <taxon>Atherinomorphae</taxon>
        <taxon>Cyprinodontiformes</taxon>
        <taxon>Goodeidae</taxon>
        <taxon>Ameca</taxon>
    </lineage>
</organism>
<sequence length="116" mass="12955">MPNITVSDRTHSTAIWTTRMTKTLRSSCSSTRDPPPSPVITLSCQTLRLATAFVRNDRNHLAKLPQSYQLQTKYSLCARARCERSFSGAFKVMMSSPRSAPPPLTAGEYRSKPGHR</sequence>
<accession>A0ABV1AEG1</accession>
<reference evidence="2 3" key="1">
    <citation type="submission" date="2021-06" db="EMBL/GenBank/DDBJ databases">
        <authorList>
            <person name="Palmer J.M."/>
        </authorList>
    </citation>
    <scope>NUCLEOTIDE SEQUENCE [LARGE SCALE GENOMIC DNA]</scope>
    <source>
        <strain evidence="2 3">AS_MEX2019</strain>
        <tissue evidence="2">Muscle</tissue>
    </source>
</reference>
<comment type="caution">
    <text evidence="2">The sequence shown here is derived from an EMBL/GenBank/DDBJ whole genome shotgun (WGS) entry which is preliminary data.</text>
</comment>
<gene>
    <name evidence="2" type="ORF">AMECASPLE_028540</name>
</gene>
<protein>
    <submittedName>
        <fullName evidence="2">Uncharacterized protein</fullName>
    </submittedName>
</protein>
<evidence type="ECO:0000313" key="2">
    <source>
        <dbReference type="EMBL" id="MEQ2316036.1"/>
    </source>
</evidence>
<keyword evidence="3" id="KW-1185">Reference proteome</keyword>
<proteinExistence type="predicted"/>
<evidence type="ECO:0000313" key="3">
    <source>
        <dbReference type="Proteomes" id="UP001469553"/>
    </source>
</evidence>
<feature type="region of interest" description="Disordered" evidence="1">
    <location>
        <begin position="93"/>
        <end position="116"/>
    </location>
</feature>
<dbReference type="EMBL" id="JAHRIP010087792">
    <property type="protein sequence ID" value="MEQ2316036.1"/>
    <property type="molecule type" value="Genomic_DNA"/>
</dbReference>
<dbReference type="Proteomes" id="UP001469553">
    <property type="component" value="Unassembled WGS sequence"/>
</dbReference>
<name>A0ABV1AEG1_9TELE</name>